<dbReference type="InterPro" id="IPR045467">
    <property type="entry name" value="DUF6497"/>
</dbReference>
<name>A0ABV1SIC2_9RHOB</name>
<comment type="caution">
    <text evidence="1">The sequence shown here is derived from an EMBL/GenBank/DDBJ whole genome shotgun (WGS) entry which is preliminary data.</text>
</comment>
<keyword evidence="2" id="KW-1185">Reference proteome</keyword>
<proteinExistence type="predicted"/>
<dbReference type="RefSeq" id="WP_350937042.1">
    <property type="nucleotide sequence ID" value="NZ_JAYWLC010000007.1"/>
</dbReference>
<reference evidence="1 2" key="2">
    <citation type="submission" date="2024-06" db="EMBL/GenBank/DDBJ databases">
        <title>Thioclava kandeliae sp. nov. from a rhizosphere soil sample of Kandelia candel in a mangrove.</title>
        <authorList>
            <person name="Mu T."/>
        </authorList>
    </citation>
    <scope>NUCLEOTIDE SEQUENCE [LARGE SCALE GENOMIC DNA]</scope>
    <source>
        <strain evidence="1 2">CPCC 100088</strain>
    </source>
</reference>
<dbReference type="Pfam" id="PF20107">
    <property type="entry name" value="DUF6497"/>
    <property type="match status" value="1"/>
</dbReference>
<reference evidence="1 2" key="1">
    <citation type="submission" date="2024-01" db="EMBL/GenBank/DDBJ databases">
        <authorList>
            <person name="Deng Y."/>
            <person name="Su J."/>
        </authorList>
    </citation>
    <scope>NUCLEOTIDE SEQUENCE [LARGE SCALE GENOMIC DNA]</scope>
    <source>
        <strain evidence="1 2">CPCC 100088</strain>
    </source>
</reference>
<dbReference type="Proteomes" id="UP001438953">
    <property type="component" value="Unassembled WGS sequence"/>
</dbReference>
<accession>A0ABV1SIC2</accession>
<evidence type="ECO:0000313" key="1">
    <source>
        <dbReference type="EMBL" id="MER5172291.1"/>
    </source>
</evidence>
<protein>
    <submittedName>
        <fullName evidence="1">DUF6497 family protein</fullName>
    </submittedName>
</protein>
<sequence>MAVIGAGQVAAADMPASRVAVAVPSGRHVEWLTSQTDASGPEGLTIRHFFLMRDLTEDDDTAMGDMLALCESFALPHLSAVGPQPQQIVISLADRPVVFGTSDPEATQLIAGYAISGERCEEEMF</sequence>
<evidence type="ECO:0000313" key="2">
    <source>
        <dbReference type="Proteomes" id="UP001438953"/>
    </source>
</evidence>
<gene>
    <name evidence="1" type="ORF">VSX56_10940</name>
</gene>
<organism evidence="1 2">
    <name type="scientific">Thioclava kandeliae</name>
    <dbReference type="NCBI Taxonomy" id="3070818"/>
    <lineage>
        <taxon>Bacteria</taxon>
        <taxon>Pseudomonadati</taxon>
        <taxon>Pseudomonadota</taxon>
        <taxon>Alphaproteobacteria</taxon>
        <taxon>Rhodobacterales</taxon>
        <taxon>Paracoccaceae</taxon>
        <taxon>Thioclava</taxon>
    </lineage>
</organism>
<dbReference type="EMBL" id="JAYWLC010000007">
    <property type="protein sequence ID" value="MER5172291.1"/>
    <property type="molecule type" value="Genomic_DNA"/>
</dbReference>